<evidence type="ECO:0000259" key="1">
    <source>
        <dbReference type="Pfam" id="PF08975"/>
    </source>
</evidence>
<dbReference type="InterPro" id="IPR009097">
    <property type="entry name" value="Cyclic_Pdiesterase"/>
</dbReference>
<dbReference type="Proteomes" id="UP000187891">
    <property type="component" value="Unassembled WGS sequence"/>
</dbReference>
<feature type="domain" description="DUF1868" evidence="1">
    <location>
        <begin position="28"/>
        <end position="141"/>
    </location>
</feature>
<protein>
    <recommendedName>
        <fullName evidence="1">DUF1868 domain-containing protein</fullName>
    </recommendedName>
</protein>
<dbReference type="RefSeq" id="WP_077119833.1">
    <property type="nucleotide sequence ID" value="NZ_FMUE01000004.1"/>
</dbReference>
<dbReference type="Pfam" id="PF08975">
    <property type="entry name" value="2H-phosphodiest"/>
    <property type="match status" value="1"/>
</dbReference>
<name>A0A1R3TWM0_9HYPH</name>
<dbReference type="Gene3D" id="3.90.1140.10">
    <property type="entry name" value="Cyclic phosphodiesterase"/>
    <property type="match status" value="1"/>
</dbReference>
<dbReference type="SUPFAM" id="SSF55144">
    <property type="entry name" value="LigT-like"/>
    <property type="match status" value="1"/>
</dbReference>
<sequence>MHAPFVSQKLAALSAANNDAPPRHIGTRYDLNGDFLHEPGNTVVCHLAEGSRTQYAIIKARKQLLDMPEAHSHLAFTPISSLHMTVFQGIIEYRRNWPYWPKEMPGDTSIGEMTDFYLNKLQSFPQLPAFGMQVTRVSPLGLTLKGATAEDDRVVAEWRNAFAEAFSYRHPDHETYEFHITFAYIMRWFDPGCLPQWQRMLDECLEELRSAVPVLEMRPPAFCEFNDMKHFEELIVFDPV</sequence>
<gene>
    <name evidence="2" type="ORF">DSM25559_2229</name>
</gene>
<accession>A0A1R3TWM0</accession>
<dbReference type="EMBL" id="FMUE01000004">
    <property type="protein sequence ID" value="SCX22284.1"/>
    <property type="molecule type" value="Genomic_DNA"/>
</dbReference>
<dbReference type="InterPro" id="IPR015069">
    <property type="entry name" value="2H-PEstase_DUF1868"/>
</dbReference>
<reference evidence="3" key="1">
    <citation type="submission" date="2016-10" db="EMBL/GenBank/DDBJ databases">
        <authorList>
            <person name="Wibberg D."/>
        </authorList>
    </citation>
    <scope>NUCLEOTIDE SEQUENCE [LARGE SCALE GENOMIC DNA]</scope>
</reference>
<evidence type="ECO:0000313" key="3">
    <source>
        <dbReference type="Proteomes" id="UP000187891"/>
    </source>
</evidence>
<dbReference type="STRING" id="1907666.DSM25559_2229"/>
<dbReference type="PIRSF" id="PIRSF033949">
    <property type="entry name" value="Phosest_Mlr3352"/>
    <property type="match status" value="1"/>
</dbReference>
<proteinExistence type="predicted"/>
<evidence type="ECO:0000313" key="2">
    <source>
        <dbReference type="EMBL" id="SCX22284.1"/>
    </source>
</evidence>
<organism evidence="2 3">
    <name type="scientific">Agrobacterium rosae</name>
    <dbReference type="NCBI Taxonomy" id="1972867"/>
    <lineage>
        <taxon>Bacteria</taxon>
        <taxon>Pseudomonadati</taxon>
        <taxon>Pseudomonadota</taxon>
        <taxon>Alphaproteobacteria</taxon>
        <taxon>Hyphomicrobiales</taxon>
        <taxon>Rhizobiaceae</taxon>
        <taxon>Rhizobium/Agrobacterium group</taxon>
        <taxon>Agrobacterium</taxon>
    </lineage>
</organism>
<dbReference type="InterPro" id="IPR012390">
    <property type="entry name" value="Pesterase_SP1827"/>
</dbReference>
<dbReference type="AlphaFoldDB" id="A0A1R3TWM0"/>